<proteinExistence type="predicted"/>
<dbReference type="Pfam" id="PF20159">
    <property type="entry name" value="YidB"/>
    <property type="match status" value="1"/>
</dbReference>
<dbReference type="AlphaFoldDB" id="A0AAW9DPS9"/>
<dbReference type="InterPro" id="IPR045372">
    <property type="entry name" value="YidB"/>
</dbReference>
<comment type="caution">
    <text evidence="1">The sequence shown here is derived from an EMBL/GenBank/DDBJ whole genome shotgun (WGS) entry which is preliminary data.</text>
</comment>
<reference evidence="1 2" key="1">
    <citation type="submission" date="2023-11" db="EMBL/GenBank/DDBJ databases">
        <title>MicrobeMod: A computational toolkit for identifying prokaryotic methylation and restriction-modification with nanopore sequencing.</title>
        <authorList>
            <person name="Crits-Christoph A."/>
            <person name="Kang S.C."/>
            <person name="Lee H."/>
            <person name="Ostrov N."/>
        </authorList>
    </citation>
    <scope>NUCLEOTIDE SEQUENCE [LARGE SCALE GENOMIC DNA]</scope>
    <source>
        <strain evidence="1 2">DSMZ 700</strain>
    </source>
</reference>
<dbReference type="EMBL" id="JAWXYB010000018">
    <property type="protein sequence ID" value="MDX5930647.1"/>
    <property type="molecule type" value="Genomic_DNA"/>
</dbReference>
<protein>
    <submittedName>
        <fullName evidence="1">YidB family protein</fullName>
    </submittedName>
</protein>
<organism evidence="1 2">
    <name type="scientific">Acidiphilium acidophilum</name>
    <name type="common">Thiobacillus acidophilus</name>
    <dbReference type="NCBI Taxonomy" id="76588"/>
    <lineage>
        <taxon>Bacteria</taxon>
        <taxon>Pseudomonadati</taxon>
        <taxon>Pseudomonadota</taxon>
        <taxon>Alphaproteobacteria</taxon>
        <taxon>Acetobacterales</taxon>
        <taxon>Acidocellaceae</taxon>
        <taxon>Acidiphilium</taxon>
    </lineage>
</organism>
<dbReference type="RefSeq" id="WP_319613578.1">
    <property type="nucleotide sequence ID" value="NZ_JAWXYB010000018.1"/>
</dbReference>
<dbReference type="Proteomes" id="UP001279553">
    <property type="component" value="Unassembled WGS sequence"/>
</dbReference>
<accession>A0AAW9DPS9</accession>
<sequence>MGLFDQISGMVGSALGGSDDAAGGGIQAQVMSVLKQNGIDGMSGLVQQFEQSGMGAHVASWVGDGQNLPISAAQVQAALGSPVIASIAQRFGVDPAMAANLLAQHLPDAVDQATPDGTMPDGS</sequence>
<name>A0AAW9DPS9_ACIAO</name>
<gene>
    <name evidence="1" type="ORF">SIL87_07715</name>
</gene>
<dbReference type="SUPFAM" id="SSF140804">
    <property type="entry name" value="YidB-like"/>
    <property type="match status" value="1"/>
</dbReference>
<keyword evidence="2" id="KW-1185">Reference proteome</keyword>
<dbReference type="InterPro" id="IPR027405">
    <property type="entry name" value="YidB-like"/>
</dbReference>
<evidence type="ECO:0000313" key="1">
    <source>
        <dbReference type="EMBL" id="MDX5930647.1"/>
    </source>
</evidence>
<evidence type="ECO:0000313" key="2">
    <source>
        <dbReference type="Proteomes" id="UP001279553"/>
    </source>
</evidence>
<dbReference type="Gene3D" id="1.10.10.690">
    <property type="entry name" value="YidB-like"/>
    <property type="match status" value="1"/>
</dbReference>